<evidence type="ECO:0000313" key="2">
    <source>
        <dbReference type="EMBL" id="KAG0269084.1"/>
    </source>
</evidence>
<keyword evidence="3" id="KW-1185">Reference proteome</keyword>
<feature type="region of interest" description="Disordered" evidence="1">
    <location>
        <begin position="107"/>
        <end position="137"/>
    </location>
</feature>
<dbReference type="EMBL" id="JAAAJB010000034">
    <property type="protein sequence ID" value="KAG0269084.1"/>
    <property type="molecule type" value="Genomic_DNA"/>
</dbReference>
<dbReference type="Pfam" id="PF26163">
    <property type="entry name" value="mS26"/>
    <property type="match status" value="1"/>
</dbReference>
<dbReference type="OrthoDB" id="5597211at2759"/>
<protein>
    <submittedName>
        <fullName evidence="2">Uncharacterized protein</fullName>
    </submittedName>
</protein>
<evidence type="ECO:0000256" key="1">
    <source>
        <dbReference type="SAM" id="MobiDB-lite"/>
    </source>
</evidence>
<accession>A0A9P6QHL7</accession>
<feature type="compositionally biased region" description="Basic and acidic residues" evidence="1">
    <location>
        <begin position="107"/>
        <end position="124"/>
    </location>
</feature>
<reference evidence="2" key="1">
    <citation type="journal article" date="2020" name="Fungal Divers.">
        <title>Resolving the Mortierellaceae phylogeny through synthesis of multi-gene phylogenetics and phylogenomics.</title>
        <authorList>
            <person name="Vandepol N."/>
            <person name="Liber J."/>
            <person name="Desiro A."/>
            <person name="Na H."/>
            <person name="Kennedy M."/>
            <person name="Barry K."/>
            <person name="Grigoriev I.V."/>
            <person name="Miller A.N."/>
            <person name="O'Donnell K."/>
            <person name="Stajich J.E."/>
            <person name="Bonito G."/>
        </authorList>
    </citation>
    <scope>NUCLEOTIDE SEQUENCE</scope>
    <source>
        <strain evidence="2">BC1065</strain>
    </source>
</reference>
<dbReference type="AlphaFoldDB" id="A0A9P6QHL7"/>
<organism evidence="2 3">
    <name type="scientific">Actinomortierella ambigua</name>
    <dbReference type="NCBI Taxonomy" id="1343610"/>
    <lineage>
        <taxon>Eukaryota</taxon>
        <taxon>Fungi</taxon>
        <taxon>Fungi incertae sedis</taxon>
        <taxon>Mucoromycota</taxon>
        <taxon>Mortierellomycotina</taxon>
        <taxon>Mortierellomycetes</taxon>
        <taxon>Mortierellales</taxon>
        <taxon>Mortierellaceae</taxon>
        <taxon>Actinomortierella</taxon>
    </lineage>
</organism>
<gene>
    <name evidence="2" type="ORF">DFQ27_004843</name>
</gene>
<proteinExistence type="predicted"/>
<feature type="region of interest" description="Disordered" evidence="1">
    <location>
        <begin position="25"/>
        <end position="92"/>
    </location>
</feature>
<name>A0A9P6QHL7_9FUNG</name>
<sequence>MLRSTFHQLQRAGSSVSFTAARASYSTTIGRKSVEEPSVNYRPGKEGYAPGMPHARGSSAAPMPPPEPRTAEDLPNMSKKHDYKAHGTPKQQYDYEMTKLRHSFQRDHLKDEAHKRSRQTEQRQKSLKKLQARQEADRIANEKRQAFETLMHPVGYGTGAERKQRVAEFVEARKEQRLANFHKREEQESEERLDNLIRLYHAAEDFVTHENLDRKVNEFYEQSLSMGTQLYTDRVGDMVRNVVDNGGVVSSQDLAKREQDLKDALDGTVLGGKVGYESAKTKMESLGDAPTSA</sequence>
<dbReference type="InterPro" id="IPR058940">
    <property type="entry name" value="mS26_fungi"/>
</dbReference>
<comment type="caution">
    <text evidence="2">The sequence shown here is derived from an EMBL/GenBank/DDBJ whole genome shotgun (WGS) entry which is preliminary data.</text>
</comment>
<evidence type="ECO:0000313" key="3">
    <source>
        <dbReference type="Proteomes" id="UP000807716"/>
    </source>
</evidence>
<dbReference type="Proteomes" id="UP000807716">
    <property type="component" value="Unassembled WGS sequence"/>
</dbReference>